<keyword evidence="1" id="KW-1133">Transmembrane helix</keyword>
<dbReference type="EMBL" id="LAZR01022117">
    <property type="protein sequence ID" value="KKL82985.1"/>
    <property type="molecule type" value="Genomic_DNA"/>
</dbReference>
<feature type="transmembrane region" description="Helical" evidence="1">
    <location>
        <begin position="7"/>
        <end position="34"/>
    </location>
</feature>
<reference evidence="2" key="1">
    <citation type="journal article" date="2015" name="Nature">
        <title>Complex archaea that bridge the gap between prokaryotes and eukaryotes.</title>
        <authorList>
            <person name="Spang A."/>
            <person name="Saw J.H."/>
            <person name="Jorgensen S.L."/>
            <person name="Zaremba-Niedzwiedzka K."/>
            <person name="Martijn J."/>
            <person name="Lind A.E."/>
            <person name="van Eijk R."/>
            <person name="Schleper C."/>
            <person name="Guy L."/>
            <person name="Ettema T.J."/>
        </authorList>
    </citation>
    <scope>NUCLEOTIDE SEQUENCE</scope>
</reference>
<dbReference type="AlphaFoldDB" id="A0A0F9HMQ2"/>
<gene>
    <name evidence="2" type="ORF">LCGC14_1979250</name>
</gene>
<accession>A0A0F9HMQ2</accession>
<organism evidence="2">
    <name type="scientific">marine sediment metagenome</name>
    <dbReference type="NCBI Taxonomy" id="412755"/>
    <lineage>
        <taxon>unclassified sequences</taxon>
        <taxon>metagenomes</taxon>
        <taxon>ecological metagenomes</taxon>
    </lineage>
</organism>
<keyword evidence="1" id="KW-0812">Transmembrane</keyword>
<feature type="transmembrane region" description="Helical" evidence="1">
    <location>
        <begin position="40"/>
        <end position="57"/>
    </location>
</feature>
<keyword evidence="1" id="KW-0472">Membrane</keyword>
<name>A0A0F9HMQ2_9ZZZZ</name>
<evidence type="ECO:0000256" key="1">
    <source>
        <dbReference type="SAM" id="Phobius"/>
    </source>
</evidence>
<protein>
    <submittedName>
        <fullName evidence="2">Uncharacterized protein</fullName>
    </submittedName>
</protein>
<comment type="caution">
    <text evidence="2">The sequence shown here is derived from an EMBL/GenBank/DDBJ whole genome shotgun (WGS) entry which is preliminary data.</text>
</comment>
<evidence type="ECO:0000313" key="2">
    <source>
        <dbReference type="EMBL" id="KKL82985.1"/>
    </source>
</evidence>
<sequence length="62" mass="7266">MKSRRDYVVGLCFSFSFGFVAYAITGYSLVAIITYFLSRIVFYIIWVIPFSFTNIFLRGEEE</sequence>
<proteinExistence type="predicted"/>